<dbReference type="SMART" id="SM00232">
    <property type="entry name" value="JAB_MPN"/>
    <property type="match status" value="1"/>
</dbReference>
<dbReference type="PANTHER" id="PTHR34858">
    <property type="entry name" value="CYSO-CYSTEINE PEPTIDASE"/>
    <property type="match status" value="1"/>
</dbReference>
<evidence type="ECO:0000259" key="7">
    <source>
        <dbReference type="PROSITE" id="PS50249"/>
    </source>
</evidence>
<feature type="domain" description="MPN" evidence="7">
    <location>
        <begin position="2"/>
        <end position="127"/>
    </location>
</feature>
<dbReference type="CDD" id="cd08070">
    <property type="entry name" value="MPN_like"/>
    <property type="match status" value="1"/>
</dbReference>
<dbReference type="PANTHER" id="PTHR34858:SF1">
    <property type="entry name" value="CYSO-CYSTEINE PEPTIDASE"/>
    <property type="match status" value="1"/>
</dbReference>
<dbReference type="SUPFAM" id="SSF102712">
    <property type="entry name" value="JAB1/MPN domain"/>
    <property type="match status" value="1"/>
</dbReference>
<keyword evidence="5" id="KW-0482">Metalloprotease</keyword>
<dbReference type="AlphaFoldDB" id="A0ABD6CBT5"/>
<keyword evidence="4" id="KW-0862">Zinc</keyword>
<dbReference type="Gene3D" id="3.40.140.10">
    <property type="entry name" value="Cytidine Deaminase, domain 2"/>
    <property type="match status" value="1"/>
</dbReference>
<evidence type="ECO:0000256" key="6">
    <source>
        <dbReference type="SAM" id="MobiDB-lite"/>
    </source>
</evidence>
<evidence type="ECO:0000313" key="8">
    <source>
        <dbReference type="EMBL" id="MFD1587715.1"/>
    </source>
</evidence>
<gene>
    <name evidence="8" type="ORF">ACFR9U_12035</name>
</gene>
<protein>
    <submittedName>
        <fullName evidence="8">Desampylase</fullName>
        <ecNumber evidence="8">3.4.19.15</ecNumber>
    </submittedName>
</protein>
<evidence type="ECO:0000256" key="3">
    <source>
        <dbReference type="ARBA" id="ARBA00022801"/>
    </source>
</evidence>
<evidence type="ECO:0000256" key="2">
    <source>
        <dbReference type="ARBA" id="ARBA00022723"/>
    </source>
</evidence>
<dbReference type="InterPro" id="IPR037518">
    <property type="entry name" value="MPN"/>
</dbReference>
<dbReference type="InterPro" id="IPR028090">
    <property type="entry name" value="JAB_dom_prok"/>
</dbReference>
<keyword evidence="9" id="KW-1185">Reference proteome</keyword>
<evidence type="ECO:0000256" key="5">
    <source>
        <dbReference type="ARBA" id="ARBA00023049"/>
    </source>
</evidence>
<evidence type="ECO:0000256" key="4">
    <source>
        <dbReference type="ARBA" id="ARBA00022833"/>
    </source>
</evidence>
<evidence type="ECO:0000256" key="1">
    <source>
        <dbReference type="ARBA" id="ARBA00022670"/>
    </source>
</evidence>
<keyword evidence="1" id="KW-0645">Protease</keyword>
<dbReference type="GO" id="GO:0006508">
    <property type="term" value="P:proteolysis"/>
    <property type="evidence" value="ECO:0007669"/>
    <property type="project" value="UniProtKB-KW"/>
</dbReference>
<dbReference type="GO" id="GO:0046872">
    <property type="term" value="F:metal ion binding"/>
    <property type="evidence" value="ECO:0007669"/>
    <property type="project" value="UniProtKB-KW"/>
</dbReference>
<feature type="region of interest" description="Disordered" evidence="6">
    <location>
        <begin position="78"/>
        <end position="97"/>
    </location>
</feature>
<dbReference type="InterPro" id="IPR053551">
    <property type="entry name" value="Metalloprotease_DSAMP"/>
</dbReference>
<dbReference type="InterPro" id="IPR000555">
    <property type="entry name" value="JAMM/MPN+_dom"/>
</dbReference>
<dbReference type="RefSeq" id="WP_247380774.1">
    <property type="nucleotide sequence ID" value="NZ_JALLGV010000008.1"/>
</dbReference>
<reference evidence="8 9" key="1">
    <citation type="journal article" date="2019" name="Int. J. Syst. Evol. Microbiol.">
        <title>The Global Catalogue of Microorganisms (GCM) 10K type strain sequencing project: providing services to taxonomists for standard genome sequencing and annotation.</title>
        <authorList>
            <consortium name="The Broad Institute Genomics Platform"/>
            <consortium name="The Broad Institute Genome Sequencing Center for Infectious Disease"/>
            <person name="Wu L."/>
            <person name="Ma J."/>
        </authorList>
    </citation>
    <scope>NUCLEOTIDE SEQUENCE [LARGE SCALE GENOMIC DNA]</scope>
    <source>
        <strain evidence="8 9">CGMCC 1.12125</strain>
    </source>
</reference>
<sequence>MLVLSRGVYDDVVEHARTGSPEEVCGILGGEFGADESHAGASYRTDNAADAPRTEYAIDPEEQFAVMDDVEDAGRDVVGFYHSHPQGPPRPSQTDRARATWEGYTYVIVSLDGAHPYVGAWRWTGDAFSQEVVAVR</sequence>
<organism evidence="8 9">
    <name type="scientific">Halorientalis brevis</name>
    <dbReference type="NCBI Taxonomy" id="1126241"/>
    <lineage>
        <taxon>Archaea</taxon>
        <taxon>Methanobacteriati</taxon>
        <taxon>Methanobacteriota</taxon>
        <taxon>Stenosarchaea group</taxon>
        <taxon>Halobacteria</taxon>
        <taxon>Halobacteriales</taxon>
        <taxon>Haloarculaceae</taxon>
        <taxon>Halorientalis</taxon>
    </lineage>
</organism>
<dbReference type="Proteomes" id="UP001597119">
    <property type="component" value="Unassembled WGS sequence"/>
</dbReference>
<keyword evidence="2" id="KW-0479">Metal-binding</keyword>
<dbReference type="FunFam" id="3.40.140.10:FF:000085">
    <property type="entry name" value="Mov34/MPN/PAD-1 family protein"/>
    <property type="match status" value="1"/>
</dbReference>
<dbReference type="GO" id="GO:0008237">
    <property type="term" value="F:metallopeptidase activity"/>
    <property type="evidence" value="ECO:0007669"/>
    <property type="project" value="UniProtKB-KW"/>
</dbReference>
<dbReference type="InterPro" id="IPR051929">
    <property type="entry name" value="VirAsm_ModProt"/>
</dbReference>
<accession>A0ABD6CBT5</accession>
<dbReference type="EC" id="3.4.19.15" evidence="8"/>
<dbReference type="EMBL" id="JBHUDJ010000006">
    <property type="protein sequence ID" value="MFD1587715.1"/>
    <property type="molecule type" value="Genomic_DNA"/>
</dbReference>
<dbReference type="PROSITE" id="PS50249">
    <property type="entry name" value="MPN"/>
    <property type="match status" value="1"/>
</dbReference>
<name>A0ABD6CBT5_9EURY</name>
<evidence type="ECO:0000313" key="9">
    <source>
        <dbReference type="Proteomes" id="UP001597119"/>
    </source>
</evidence>
<keyword evidence="3 8" id="KW-0378">Hydrolase</keyword>
<dbReference type="Pfam" id="PF14464">
    <property type="entry name" value="Prok-JAB"/>
    <property type="match status" value="1"/>
</dbReference>
<proteinExistence type="predicted"/>
<comment type="caution">
    <text evidence="8">The sequence shown here is derived from an EMBL/GenBank/DDBJ whole genome shotgun (WGS) entry which is preliminary data.</text>
</comment>
<dbReference type="NCBIfam" id="NF041370">
    <property type="entry name" value="desamp_Halo"/>
    <property type="match status" value="1"/>
</dbReference>